<gene>
    <name evidence="2" type="ORF">SAMN04489712_13251</name>
</gene>
<dbReference type="Pfam" id="PF14082">
    <property type="entry name" value="SduA_C"/>
    <property type="match status" value="1"/>
</dbReference>
<dbReference type="AlphaFoldDB" id="A0A1H6E3N7"/>
<evidence type="ECO:0000313" key="2">
    <source>
        <dbReference type="EMBL" id="SEG92187.1"/>
    </source>
</evidence>
<protein>
    <recommendedName>
        <fullName evidence="1">Shedu protein SduA C-terminal domain-containing protein</fullName>
    </recommendedName>
</protein>
<feature type="domain" description="Shedu protein SduA C-terminal" evidence="1">
    <location>
        <begin position="405"/>
        <end position="551"/>
    </location>
</feature>
<dbReference type="InterPro" id="IPR025359">
    <property type="entry name" value="SduA_C"/>
</dbReference>
<keyword evidence="3" id="KW-1185">Reference proteome</keyword>
<dbReference type="OrthoDB" id="4939521at2"/>
<accession>A0A1H6E3N7</accession>
<dbReference type="Proteomes" id="UP000236723">
    <property type="component" value="Unassembled WGS sequence"/>
</dbReference>
<proteinExistence type="predicted"/>
<name>A0A1H6E3N7_9ACTN</name>
<organism evidence="2 3">
    <name type="scientific">Thermomonospora echinospora</name>
    <dbReference type="NCBI Taxonomy" id="1992"/>
    <lineage>
        <taxon>Bacteria</taxon>
        <taxon>Bacillati</taxon>
        <taxon>Actinomycetota</taxon>
        <taxon>Actinomycetes</taxon>
        <taxon>Streptosporangiales</taxon>
        <taxon>Thermomonosporaceae</taxon>
        <taxon>Thermomonospora</taxon>
    </lineage>
</organism>
<sequence length="567" mass="64270">MKRWLIVAPDTPSKLDRTSYAEARIERWDSRILLSPKSVKVGDQVILWRRGRASGIVAIGKVSKLVEKEERSLRSIRHLNSPSGPRHVMQTPKVAKSAHVSLDHYCFSRPITPQRLTEMGCSELAAVAHKSPGSTSTFKAIEVEISERQWSNLIAAANEKEISPEWPAAWVIPEGGLVDRSKLTSIYGGSTSNRVGASARTPNVFVFISMPPKDQRKGYLWKDDLLICPGHPEPWDQVTSENLSVLSHHWRGYPVRVFETQAQKCVYIGEFVIDDNKPVEEWFSDIRAKTGLFGRREKQEVKIPLLRLRQISGLSFQQNRTALFDSDRTMDLRVDSISTTDRGRDSSDVAHQIAAALTQPEIIQQFSLIDIASDVRSTFFAALRVQELRKAVAELKSYLHSGVNEEAKYQEWCEQHSWAFGNSYISRDELRHISVGDTVDIMMASTLNRLRDIIELKRPDKKVLRFDRAHKSWYWSQEVSQAIGQCHRYLDKLHEQAGLLVQDFPDLAAYHPRATVVIGRSDEWESAQQRALHGLNSRLHGVSVITYDHLLAKAEATLKAVSVPVQQ</sequence>
<reference evidence="3" key="1">
    <citation type="submission" date="2016-10" db="EMBL/GenBank/DDBJ databases">
        <authorList>
            <person name="Varghese N."/>
            <person name="Submissions S."/>
        </authorList>
    </citation>
    <scope>NUCLEOTIDE SEQUENCE [LARGE SCALE GENOMIC DNA]</scope>
    <source>
        <strain evidence="3">DSM 43163</strain>
    </source>
</reference>
<evidence type="ECO:0000313" key="3">
    <source>
        <dbReference type="Proteomes" id="UP000236723"/>
    </source>
</evidence>
<evidence type="ECO:0000259" key="1">
    <source>
        <dbReference type="Pfam" id="PF14082"/>
    </source>
</evidence>
<dbReference type="EMBL" id="FNVO01000032">
    <property type="protein sequence ID" value="SEG92187.1"/>
    <property type="molecule type" value="Genomic_DNA"/>
</dbReference>
<dbReference type="RefSeq" id="WP_103944378.1">
    <property type="nucleotide sequence ID" value="NZ_FNVO01000032.1"/>
</dbReference>